<dbReference type="EMBL" id="FOJN01000009">
    <property type="protein sequence ID" value="SFA54645.1"/>
    <property type="molecule type" value="Genomic_DNA"/>
</dbReference>
<evidence type="ECO:0000313" key="7">
    <source>
        <dbReference type="EMBL" id="SFA54645.1"/>
    </source>
</evidence>
<dbReference type="AlphaFoldDB" id="A0A1I0TS60"/>
<protein>
    <submittedName>
        <fullName evidence="7">Uncharacterized membrane protein YgaE, UPF0421/DUF939 family</fullName>
    </submittedName>
</protein>
<dbReference type="Pfam" id="PF13515">
    <property type="entry name" value="FUSC_2"/>
    <property type="match status" value="1"/>
</dbReference>
<evidence type="ECO:0000256" key="5">
    <source>
        <dbReference type="SAM" id="Phobius"/>
    </source>
</evidence>
<dbReference type="InterPro" id="IPR049453">
    <property type="entry name" value="Memb_transporter_dom"/>
</dbReference>
<feature type="transmembrane region" description="Helical" evidence="5">
    <location>
        <begin position="157"/>
        <end position="177"/>
    </location>
</feature>
<feature type="domain" description="Integral membrane bound transporter" evidence="6">
    <location>
        <begin position="51"/>
        <end position="173"/>
    </location>
</feature>
<evidence type="ECO:0000256" key="3">
    <source>
        <dbReference type="ARBA" id="ARBA00022989"/>
    </source>
</evidence>
<feature type="transmembrane region" description="Helical" evidence="5">
    <location>
        <begin position="34"/>
        <end position="55"/>
    </location>
</feature>
<dbReference type="Proteomes" id="UP000182054">
    <property type="component" value="Unassembled WGS sequence"/>
</dbReference>
<evidence type="ECO:0000259" key="6">
    <source>
        <dbReference type="Pfam" id="PF13515"/>
    </source>
</evidence>
<sequence length="392" mass="41190">MSPLGLRRGERSPFEAARLRRRGRSRFEASVDRLKLSGLPVVQCALAAGIAWFVATEIVGHVTPFFAPIAAVVSLGVSLGARMRRSFELVAGVTVGIGVGDALIALIGTGPLQIALVVALAMGTAVFLDSGAIIAMQAGSSAVLVATLIPPGDAGGYNRMVDALVGGLVGLAVVAVVPTHPVRRARGDAATVIETAGRVLGLVAEGLSAQDPKSIEKALKAARATQPAIDMLRTDLKGGREISRISPLYWNSRQRLARLAATADPLDNAVRNIRVLARRSLSLVRDDEILDPRLVKLVEQLAESTEVLRKMMLADPGEQPDQAEAARVLRHVAVGAKAELMRDAGLSATVVLAQIRSIVVDLLQVAGLSRISAMATLPPTVPNPAVPPERHD</sequence>
<accession>A0A1I0TS60</accession>
<evidence type="ECO:0000256" key="4">
    <source>
        <dbReference type="ARBA" id="ARBA00023136"/>
    </source>
</evidence>
<feature type="transmembrane region" description="Helical" evidence="5">
    <location>
        <begin position="114"/>
        <end position="136"/>
    </location>
</feature>
<evidence type="ECO:0000313" key="8">
    <source>
        <dbReference type="Proteomes" id="UP000182054"/>
    </source>
</evidence>
<evidence type="ECO:0000256" key="1">
    <source>
        <dbReference type="ARBA" id="ARBA00004141"/>
    </source>
</evidence>
<feature type="transmembrane region" description="Helical" evidence="5">
    <location>
        <begin position="61"/>
        <end position="80"/>
    </location>
</feature>
<keyword evidence="4 5" id="KW-0472">Membrane</keyword>
<organism evidence="7 8">
    <name type="scientific">Rhodococcoides kroppenstedtii</name>
    <dbReference type="NCBI Taxonomy" id="293050"/>
    <lineage>
        <taxon>Bacteria</taxon>
        <taxon>Bacillati</taxon>
        <taxon>Actinomycetota</taxon>
        <taxon>Actinomycetes</taxon>
        <taxon>Mycobacteriales</taxon>
        <taxon>Nocardiaceae</taxon>
        <taxon>Rhodococcoides</taxon>
    </lineage>
</organism>
<evidence type="ECO:0000256" key="2">
    <source>
        <dbReference type="ARBA" id="ARBA00022692"/>
    </source>
</evidence>
<reference evidence="7 8" key="1">
    <citation type="submission" date="2016-10" db="EMBL/GenBank/DDBJ databases">
        <authorList>
            <person name="de Groot N.N."/>
        </authorList>
    </citation>
    <scope>NUCLEOTIDE SEQUENCE [LARGE SCALE GENOMIC DNA]</scope>
    <source>
        <strain evidence="7 8">DSM 44908</strain>
    </source>
</reference>
<gene>
    <name evidence="7" type="ORF">SAMN05444374_10963</name>
</gene>
<feature type="transmembrane region" description="Helical" evidence="5">
    <location>
        <begin position="87"/>
        <end position="108"/>
    </location>
</feature>
<proteinExistence type="predicted"/>
<name>A0A1I0TS60_9NOCA</name>
<keyword evidence="2 5" id="KW-0812">Transmembrane</keyword>
<keyword evidence="3 5" id="KW-1133">Transmembrane helix</keyword>
<dbReference type="GO" id="GO:0016020">
    <property type="term" value="C:membrane"/>
    <property type="evidence" value="ECO:0007669"/>
    <property type="project" value="UniProtKB-SubCell"/>
</dbReference>
<comment type="subcellular location">
    <subcellularLocation>
        <location evidence="1">Membrane</location>
        <topology evidence="1">Multi-pass membrane protein</topology>
    </subcellularLocation>
</comment>